<organism evidence="2 3">
    <name type="scientific">Dictyocaulus viviparus</name>
    <name type="common">Bovine lungworm</name>
    <dbReference type="NCBI Taxonomy" id="29172"/>
    <lineage>
        <taxon>Eukaryota</taxon>
        <taxon>Metazoa</taxon>
        <taxon>Ecdysozoa</taxon>
        <taxon>Nematoda</taxon>
        <taxon>Chromadorea</taxon>
        <taxon>Rhabditida</taxon>
        <taxon>Rhabditina</taxon>
        <taxon>Rhabditomorpha</taxon>
        <taxon>Strongyloidea</taxon>
        <taxon>Metastrongylidae</taxon>
        <taxon>Dictyocaulus</taxon>
    </lineage>
</organism>
<reference evidence="2 3" key="1">
    <citation type="submission" date="2013-11" db="EMBL/GenBank/DDBJ databases">
        <title>Draft genome of the bovine lungworm Dictyocaulus viviparus.</title>
        <authorList>
            <person name="Mitreva M."/>
        </authorList>
    </citation>
    <scope>NUCLEOTIDE SEQUENCE [LARGE SCALE GENOMIC DNA]</scope>
    <source>
        <strain evidence="2 3">HannoverDv2000</strain>
    </source>
</reference>
<reference evidence="3" key="2">
    <citation type="journal article" date="2016" name="Sci. Rep.">
        <title>Dictyocaulus viviparus genome, variome and transcriptome elucidate lungworm biology and support future intervention.</title>
        <authorList>
            <person name="McNulty S.N."/>
            <person name="Strube C."/>
            <person name="Rosa B.A."/>
            <person name="Martin J.C."/>
            <person name="Tyagi R."/>
            <person name="Choi Y.J."/>
            <person name="Wang Q."/>
            <person name="Hallsworth Pepin K."/>
            <person name="Zhang X."/>
            <person name="Ozersky P."/>
            <person name="Wilson R.K."/>
            <person name="Sternberg P.W."/>
            <person name="Gasser R.B."/>
            <person name="Mitreva M."/>
        </authorList>
    </citation>
    <scope>NUCLEOTIDE SEQUENCE [LARGE SCALE GENOMIC DNA]</scope>
    <source>
        <strain evidence="3">HannoverDv2000</strain>
    </source>
</reference>
<dbReference type="Proteomes" id="UP000053766">
    <property type="component" value="Unassembled WGS sequence"/>
</dbReference>
<name>A0A0D8XY82_DICVI</name>
<feature type="signal peptide" evidence="1">
    <location>
        <begin position="1"/>
        <end position="19"/>
    </location>
</feature>
<dbReference type="AlphaFoldDB" id="A0A0D8XY82"/>
<dbReference type="EMBL" id="KN716258">
    <property type="protein sequence ID" value="KJH48704.1"/>
    <property type="molecule type" value="Genomic_DNA"/>
</dbReference>
<sequence>MMTSHIILIFAITIEFSISDSNIEILPTNCDCRDWYGSCRRDGEKWIDDQTWSYECEATNTMGIDARFVACIANTPTKDVVAVGTNRSIGALWHSCDADTQRLKYDTEPHCLVDGQIKKVKSEFRDGRFQWLCLETGRWVVGCYYSNETHPDVFLKIGEHGYNGLIKHVCDRYEDYPGRVQYYAEVRKDVHVKHPTNKGINKNFPEPGDFRIKEKFDRWLHESASVFVANDESVRAKVRYLPSSRRQWPIVHR</sequence>
<keyword evidence="3" id="KW-1185">Reference proteome</keyword>
<proteinExistence type="predicted"/>
<evidence type="ECO:0000256" key="1">
    <source>
        <dbReference type="SAM" id="SignalP"/>
    </source>
</evidence>
<dbReference type="STRING" id="29172.A0A0D8XY82"/>
<evidence type="ECO:0000313" key="2">
    <source>
        <dbReference type="EMBL" id="KJH48704.1"/>
    </source>
</evidence>
<protein>
    <submittedName>
        <fullName evidence="2">Uncharacterized protein</fullName>
    </submittedName>
</protein>
<accession>A0A0D8XY82</accession>
<feature type="chain" id="PRO_5002336039" evidence="1">
    <location>
        <begin position="20"/>
        <end position="253"/>
    </location>
</feature>
<gene>
    <name evidence="2" type="ORF">DICVIV_05160</name>
</gene>
<evidence type="ECO:0000313" key="3">
    <source>
        <dbReference type="Proteomes" id="UP000053766"/>
    </source>
</evidence>
<dbReference type="OrthoDB" id="5850392at2759"/>
<keyword evidence="1" id="KW-0732">Signal</keyword>